<feature type="region of interest" description="Disordered" evidence="5">
    <location>
        <begin position="367"/>
        <end position="390"/>
    </location>
</feature>
<dbReference type="Proteomes" id="UP000198891">
    <property type="component" value="Unassembled WGS sequence"/>
</dbReference>
<dbReference type="InterPro" id="IPR002104">
    <property type="entry name" value="Integrase_catalytic"/>
</dbReference>
<keyword evidence="9" id="KW-1185">Reference proteome</keyword>
<dbReference type="GO" id="GO:0006310">
    <property type="term" value="P:DNA recombination"/>
    <property type="evidence" value="ECO:0007669"/>
    <property type="project" value="UniProtKB-KW"/>
</dbReference>
<evidence type="ECO:0000313" key="9">
    <source>
        <dbReference type="Proteomes" id="UP000198891"/>
    </source>
</evidence>
<reference evidence="8 9" key="1">
    <citation type="submission" date="2016-10" db="EMBL/GenBank/DDBJ databases">
        <authorList>
            <person name="de Groot N.N."/>
        </authorList>
    </citation>
    <scope>NUCLEOTIDE SEQUENCE [LARGE SCALE GENOMIC DNA]</scope>
    <source>
        <strain evidence="8 9">CGMCC 4.3491</strain>
    </source>
</reference>
<protein>
    <submittedName>
        <fullName evidence="8">Site-specific recombinase XerD</fullName>
    </submittedName>
</protein>
<dbReference type="GO" id="GO:0015074">
    <property type="term" value="P:DNA integration"/>
    <property type="evidence" value="ECO:0007669"/>
    <property type="project" value="InterPro"/>
</dbReference>
<dbReference type="EMBL" id="FNPZ01000002">
    <property type="protein sequence ID" value="SDZ02568.1"/>
    <property type="molecule type" value="Genomic_DNA"/>
</dbReference>
<evidence type="ECO:0000256" key="2">
    <source>
        <dbReference type="ARBA" id="ARBA00023125"/>
    </source>
</evidence>
<dbReference type="PANTHER" id="PTHR30349:SF64">
    <property type="entry name" value="PROPHAGE INTEGRASE INTD-RELATED"/>
    <property type="match status" value="1"/>
</dbReference>
<sequence>MSIRQRPDGSWRARFRDADGKEHARHFKYKNNPRHPEDSAQHWLDHVTTSVVTGTYVDPKLAKLTVGEWCDTWLSAYEQNRASSVRQARSHVKHIKTAFGSRQLRDVRPSDVKAWTAALKASGLADSTVYALHSRLSHIFTDAVHDGLVPRSPVSRRTSPGQAKQRMYVATTEQVWELHERMPAHFKPVILLGAFAGLRIGEIAALRTSDVDFLRGIITPEVQYPALPLKTETSKTPIPIPLDLCTELSRVPAKWGSATLVVGAFGRPVSPYTIETAFRKVADSIKGLPAGFRIQDLRHYFASFLIASNMDIKTVQKLLRHASAKVTLDTYGHMWPDKEESARAAIAKTMATRADFLRTRGVETPGIPRDLATRRSTARTRRGAGAGRSA</sequence>
<evidence type="ECO:0000256" key="1">
    <source>
        <dbReference type="ARBA" id="ARBA00008857"/>
    </source>
</evidence>
<dbReference type="STRING" id="381665.SAMN05216554_1996"/>
<keyword evidence="2 4" id="KW-0238">DNA-binding</keyword>
<dbReference type="InterPro" id="IPR011010">
    <property type="entry name" value="DNA_brk_join_enz"/>
</dbReference>
<proteinExistence type="inferred from homology"/>
<dbReference type="AlphaFoldDB" id="A0A1H3PNG4"/>
<dbReference type="SUPFAM" id="SSF56349">
    <property type="entry name" value="DNA breaking-rejoining enzymes"/>
    <property type="match status" value="1"/>
</dbReference>
<evidence type="ECO:0000256" key="3">
    <source>
        <dbReference type="ARBA" id="ARBA00023172"/>
    </source>
</evidence>
<gene>
    <name evidence="8" type="ORF">SAMN05216554_1996</name>
</gene>
<dbReference type="Gene3D" id="1.10.443.10">
    <property type="entry name" value="Intergrase catalytic core"/>
    <property type="match status" value="1"/>
</dbReference>
<feature type="domain" description="Tyr recombinase" evidence="6">
    <location>
        <begin position="165"/>
        <end position="346"/>
    </location>
</feature>
<keyword evidence="3" id="KW-0233">DNA recombination</keyword>
<evidence type="ECO:0000259" key="7">
    <source>
        <dbReference type="PROSITE" id="PS51900"/>
    </source>
</evidence>
<dbReference type="Pfam" id="PF00589">
    <property type="entry name" value="Phage_integrase"/>
    <property type="match status" value="1"/>
</dbReference>
<dbReference type="RefSeq" id="WP_092552634.1">
    <property type="nucleotide sequence ID" value="NZ_FNPZ01000002.1"/>
</dbReference>
<dbReference type="PANTHER" id="PTHR30349">
    <property type="entry name" value="PHAGE INTEGRASE-RELATED"/>
    <property type="match status" value="1"/>
</dbReference>
<dbReference type="PROSITE" id="PS51898">
    <property type="entry name" value="TYR_RECOMBINASE"/>
    <property type="match status" value="1"/>
</dbReference>
<feature type="domain" description="Core-binding (CB)" evidence="7">
    <location>
        <begin position="64"/>
        <end position="144"/>
    </location>
</feature>
<name>A0A1H3PNG4_9MICO</name>
<dbReference type="OrthoDB" id="1822491at2"/>
<evidence type="ECO:0000313" key="8">
    <source>
        <dbReference type="EMBL" id="SDZ02568.1"/>
    </source>
</evidence>
<dbReference type="CDD" id="cd01189">
    <property type="entry name" value="INT_ICEBs1_C_like"/>
    <property type="match status" value="1"/>
</dbReference>
<dbReference type="PROSITE" id="PS51900">
    <property type="entry name" value="CB"/>
    <property type="match status" value="1"/>
</dbReference>
<comment type="similarity">
    <text evidence="1">Belongs to the 'phage' integrase family.</text>
</comment>
<dbReference type="Gene3D" id="1.10.150.130">
    <property type="match status" value="1"/>
</dbReference>
<evidence type="ECO:0000256" key="4">
    <source>
        <dbReference type="PROSITE-ProRule" id="PRU01248"/>
    </source>
</evidence>
<accession>A0A1H3PNG4</accession>
<dbReference type="InterPro" id="IPR013762">
    <property type="entry name" value="Integrase-like_cat_sf"/>
</dbReference>
<organism evidence="8 9">
    <name type="scientific">Herbiconiux ginsengi</name>
    <dbReference type="NCBI Taxonomy" id="381665"/>
    <lineage>
        <taxon>Bacteria</taxon>
        <taxon>Bacillati</taxon>
        <taxon>Actinomycetota</taxon>
        <taxon>Actinomycetes</taxon>
        <taxon>Micrococcales</taxon>
        <taxon>Microbacteriaceae</taxon>
        <taxon>Herbiconiux</taxon>
    </lineage>
</organism>
<evidence type="ECO:0000259" key="6">
    <source>
        <dbReference type="PROSITE" id="PS51898"/>
    </source>
</evidence>
<dbReference type="InterPro" id="IPR050090">
    <property type="entry name" value="Tyrosine_recombinase_XerCD"/>
</dbReference>
<dbReference type="InterPro" id="IPR044068">
    <property type="entry name" value="CB"/>
</dbReference>
<dbReference type="InterPro" id="IPR010998">
    <property type="entry name" value="Integrase_recombinase_N"/>
</dbReference>
<dbReference type="GO" id="GO:0003677">
    <property type="term" value="F:DNA binding"/>
    <property type="evidence" value="ECO:0007669"/>
    <property type="project" value="UniProtKB-UniRule"/>
</dbReference>
<evidence type="ECO:0000256" key="5">
    <source>
        <dbReference type="SAM" id="MobiDB-lite"/>
    </source>
</evidence>